<keyword evidence="13" id="KW-1185">Reference proteome</keyword>
<accession>A0AA42AXG1</accession>
<evidence type="ECO:0000256" key="6">
    <source>
        <dbReference type="ARBA" id="ARBA00023015"/>
    </source>
</evidence>
<evidence type="ECO:0000256" key="9">
    <source>
        <dbReference type="PROSITE-ProRule" id="PRU00042"/>
    </source>
</evidence>
<feature type="region of interest" description="Disordered" evidence="10">
    <location>
        <begin position="126"/>
        <end position="160"/>
    </location>
</feature>
<keyword evidence="8" id="KW-0539">Nucleus</keyword>
<keyword evidence="3" id="KW-0677">Repeat</keyword>
<protein>
    <recommendedName>
        <fullName evidence="11">C2H2-type domain-containing protein</fullName>
    </recommendedName>
</protein>
<proteinExistence type="predicted"/>
<dbReference type="PROSITE" id="PS00028">
    <property type="entry name" value="ZINC_FINGER_C2H2_1"/>
    <property type="match status" value="2"/>
</dbReference>
<sequence length="212" mass="23225">MNTKRSRGEMEGNLATCLMLLSGSRSGEIDYRPVIQAQAVSTNSQSRVYECKTCTRQFSSFQALGGHRASHKKPRLAEQVSPDNLSSIQQQVKKPKVHECSICGLEFAIGQALGGHMRRHRAAMIEASPASTTTAELSSSSSDITTDTTPKQQPQVPVFKRSNSSRRILGLNFDLNLSPMATTTKDSNDFEFSTLVAATKQMSTPSMIYSFI</sequence>
<evidence type="ECO:0000256" key="4">
    <source>
        <dbReference type="ARBA" id="ARBA00022771"/>
    </source>
</evidence>
<dbReference type="SUPFAM" id="SSF57667">
    <property type="entry name" value="beta-beta-alpha zinc fingers"/>
    <property type="match status" value="1"/>
</dbReference>
<feature type="domain" description="C2H2-type" evidence="11">
    <location>
        <begin position="49"/>
        <end position="76"/>
    </location>
</feature>
<keyword evidence="2" id="KW-0479">Metal-binding</keyword>
<dbReference type="GO" id="GO:0008270">
    <property type="term" value="F:zinc ion binding"/>
    <property type="evidence" value="ECO:0007669"/>
    <property type="project" value="UniProtKB-KW"/>
</dbReference>
<evidence type="ECO:0000313" key="12">
    <source>
        <dbReference type="EMBL" id="MCL7043604.1"/>
    </source>
</evidence>
<dbReference type="InterPro" id="IPR013087">
    <property type="entry name" value="Znf_C2H2_type"/>
</dbReference>
<evidence type="ECO:0000256" key="2">
    <source>
        <dbReference type="ARBA" id="ARBA00022723"/>
    </source>
</evidence>
<feature type="compositionally biased region" description="Low complexity" evidence="10">
    <location>
        <begin position="126"/>
        <end position="150"/>
    </location>
</feature>
<comment type="caution">
    <text evidence="12">The sequence shown here is derived from an EMBL/GenBank/DDBJ whole genome shotgun (WGS) entry which is preliminary data.</text>
</comment>
<dbReference type="InterPro" id="IPR036236">
    <property type="entry name" value="Znf_C2H2_sf"/>
</dbReference>
<keyword evidence="4 9" id="KW-0863">Zinc-finger</keyword>
<dbReference type="EMBL" id="JAJJMA010248618">
    <property type="protein sequence ID" value="MCL7043604.1"/>
    <property type="molecule type" value="Genomic_DNA"/>
</dbReference>
<gene>
    <name evidence="12" type="ORF">MKW94_004783</name>
</gene>
<reference evidence="12" key="1">
    <citation type="submission" date="2022-03" db="EMBL/GenBank/DDBJ databases">
        <title>A functionally conserved STORR gene fusion in Papaver species that diverged 16.8 million years ago.</title>
        <authorList>
            <person name="Catania T."/>
        </authorList>
    </citation>
    <scope>NUCLEOTIDE SEQUENCE</scope>
    <source>
        <strain evidence="12">S-191538</strain>
    </source>
</reference>
<evidence type="ECO:0000313" key="13">
    <source>
        <dbReference type="Proteomes" id="UP001177140"/>
    </source>
</evidence>
<feature type="domain" description="C2H2-type" evidence="11">
    <location>
        <begin position="98"/>
        <end position="125"/>
    </location>
</feature>
<feature type="compositionally biased region" description="Polar residues" evidence="10">
    <location>
        <begin position="151"/>
        <end position="160"/>
    </location>
</feature>
<evidence type="ECO:0000256" key="7">
    <source>
        <dbReference type="ARBA" id="ARBA00023163"/>
    </source>
</evidence>
<evidence type="ECO:0000256" key="5">
    <source>
        <dbReference type="ARBA" id="ARBA00022833"/>
    </source>
</evidence>
<keyword evidence="6" id="KW-0805">Transcription regulation</keyword>
<evidence type="ECO:0000259" key="11">
    <source>
        <dbReference type="PROSITE" id="PS50157"/>
    </source>
</evidence>
<dbReference type="AlphaFoldDB" id="A0AA42AXG1"/>
<comment type="subcellular location">
    <subcellularLocation>
        <location evidence="1">Nucleus</location>
    </subcellularLocation>
</comment>
<dbReference type="GO" id="GO:0005634">
    <property type="term" value="C:nucleus"/>
    <property type="evidence" value="ECO:0007669"/>
    <property type="project" value="UniProtKB-SubCell"/>
</dbReference>
<dbReference type="PROSITE" id="PS50157">
    <property type="entry name" value="ZINC_FINGER_C2H2_2"/>
    <property type="match status" value="2"/>
</dbReference>
<evidence type="ECO:0000256" key="8">
    <source>
        <dbReference type="ARBA" id="ARBA00023242"/>
    </source>
</evidence>
<evidence type="ECO:0000256" key="3">
    <source>
        <dbReference type="ARBA" id="ARBA00022737"/>
    </source>
</evidence>
<dbReference type="PANTHER" id="PTHR26374">
    <property type="entry name" value="ZINC FINGER PROTEIN ZAT5"/>
    <property type="match status" value="1"/>
</dbReference>
<dbReference type="PANTHER" id="PTHR26374:SF379">
    <property type="entry name" value="ZINC FINGER PROTEIN ZAT12"/>
    <property type="match status" value="1"/>
</dbReference>
<organism evidence="12 13">
    <name type="scientific">Papaver nudicaule</name>
    <name type="common">Iceland poppy</name>
    <dbReference type="NCBI Taxonomy" id="74823"/>
    <lineage>
        <taxon>Eukaryota</taxon>
        <taxon>Viridiplantae</taxon>
        <taxon>Streptophyta</taxon>
        <taxon>Embryophyta</taxon>
        <taxon>Tracheophyta</taxon>
        <taxon>Spermatophyta</taxon>
        <taxon>Magnoliopsida</taxon>
        <taxon>Ranunculales</taxon>
        <taxon>Papaveraceae</taxon>
        <taxon>Papaveroideae</taxon>
        <taxon>Papaver</taxon>
    </lineage>
</organism>
<dbReference type="Proteomes" id="UP001177140">
    <property type="component" value="Unassembled WGS sequence"/>
</dbReference>
<evidence type="ECO:0000256" key="1">
    <source>
        <dbReference type="ARBA" id="ARBA00004123"/>
    </source>
</evidence>
<keyword evidence="5" id="KW-0862">Zinc</keyword>
<name>A0AA42AXG1_PAPNU</name>
<dbReference type="Gene3D" id="3.30.160.60">
    <property type="entry name" value="Classic Zinc Finger"/>
    <property type="match status" value="1"/>
</dbReference>
<dbReference type="SMART" id="SM00355">
    <property type="entry name" value="ZnF_C2H2"/>
    <property type="match status" value="2"/>
</dbReference>
<evidence type="ECO:0000256" key="10">
    <source>
        <dbReference type="SAM" id="MobiDB-lite"/>
    </source>
</evidence>
<keyword evidence="7" id="KW-0804">Transcription</keyword>
<dbReference type="Pfam" id="PF13912">
    <property type="entry name" value="zf-C2H2_6"/>
    <property type="match status" value="2"/>
</dbReference>